<dbReference type="Proteomes" id="UP000800096">
    <property type="component" value="Unassembled WGS sequence"/>
</dbReference>
<feature type="compositionally biased region" description="Polar residues" evidence="2">
    <location>
        <begin position="643"/>
        <end position="652"/>
    </location>
</feature>
<dbReference type="AlphaFoldDB" id="A0A6A5QY19"/>
<feature type="compositionally biased region" description="Acidic residues" evidence="2">
    <location>
        <begin position="985"/>
        <end position="996"/>
    </location>
</feature>
<feature type="compositionally biased region" description="Polar residues" evidence="2">
    <location>
        <begin position="1055"/>
        <end position="1070"/>
    </location>
</feature>
<evidence type="ECO:0000313" key="4">
    <source>
        <dbReference type="EMBL" id="KAF1919466.1"/>
    </source>
</evidence>
<feature type="compositionally biased region" description="Pro residues" evidence="2">
    <location>
        <begin position="99"/>
        <end position="120"/>
    </location>
</feature>
<feature type="region of interest" description="Disordered" evidence="2">
    <location>
        <begin position="840"/>
        <end position="861"/>
    </location>
</feature>
<feature type="compositionally biased region" description="Polar residues" evidence="2">
    <location>
        <begin position="32"/>
        <end position="47"/>
    </location>
</feature>
<feature type="compositionally biased region" description="Polar residues" evidence="2">
    <location>
        <begin position="476"/>
        <end position="487"/>
    </location>
</feature>
<keyword evidence="5" id="KW-1185">Reference proteome</keyword>
<dbReference type="InterPro" id="IPR019607">
    <property type="entry name" value="Putative_zinc-finger_domain"/>
</dbReference>
<feature type="region of interest" description="Disordered" evidence="2">
    <location>
        <begin position="270"/>
        <end position="339"/>
    </location>
</feature>
<feature type="compositionally biased region" description="Low complexity" evidence="2">
    <location>
        <begin position="630"/>
        <end position="642"/>
    </location>
</feature>
<feature type="compositionally biased region" description="Low complexity" evidence="2">
    <location>
        <begin position="281"/>
        <end position="300"/>
    </location>
</feature>
<feature type="region of interest" description="Disordered" evidence="2">
    <location>
        <begin position="11"/>
        <end position="81"/>
    </location>
</feature>
<feature type="region of interest" description="Disordered" evidence="2">
    <location>
        <begin position="410"/>
        <end position="608"/>
    </location>
</feature>
<feature type="compositionally biased region" description="Pro residues" evidence="2">
    <location>
        <begin position="13"/>
        <end position="26"/>
    </location>
</feature>
<dbReference type="InterPro" id="IPR039278">
    <property type="entry name" value="Red1"/>
</dbReference>
<evidence type="ECO:0000256" key="1">
    <source>
        <dbReference type="SAM" id="Coils"/>
    </source>
</evidence>
<feature type="domain" description="Putative zinc-finger" evidence="3">
    <location>
        <begin position="1147"/>
        <end position="1168"/>
    </location>
</feature>
<dbReference type="GO" id="GO:0000178">
    <property type="term" value="C:exosome (RNase complex)"/>
    <property type="evidence" value="ECO:0007669"/>
    <property type="project" value="TreeGrafter"/>
</dbReference>
<feature type="region of interest" description="Disordered" evidence="2">
    <location>
        <begin position="97"/>
        <end position="120"/>
    </location>
</feature>
<feature type="compositionally biased region" description="Basic and acidic residues" evidence="2">
    <location>
        <begin position="598"/>
        <end position="608"/>
    </location>
</feature>
<feature type="region of interest" description="Disordered" evidence="2">
    <location>
        <begin position="624"/>
        <end position="653"/>
    </location>
</feature>
<feature type="region of interest" description="Disordered" evidence="2">
    <location>
        <begin position="352"/>
        <end position="396"/>
    </location>
</feature>
<evidence type="ECO:0000259" key="3">
    <source>
        <dbReference type="Pfam" id="PF10650"/>
    </source>
</evidence>
<feature type="compositionally biased region" description="Acidic residues" evidence="2">
    <location>
        <begin position="1035"/>
        <end position="1053"/>
    </location>
</feature>
<accession>A0A6A5QY19</accession>
<reference evidence="4" key="1">
    <citation type="journal article" date="2020" name="Stud. Mycol.">
        <title>101 Dothideomycetes genomes: a test case for predicting lifestyles and emergence of pathogens.</title>
        <authorList>
            <person name="Haridas S."/>
            <person name="Albert R."/>
            <person name="Binder M."/>
            <person name="Bloem J."/>
            <person name="Labutti K."/>
            <person name="Salamov A."/>
            <person name="Andreopoulos B."/>
            <person name="Baker S."/>
            <person name="Barry K."/>
            <person name="Bills G."/>
            <person name="Bluhm B."/>
            <person name="Cannon C."/>
            <person name="Castanera R."/>
            <person name="Culley D."/>
            <person name="Daum C."/>
            <person name="Ezra D."/>
            <person name="Gonzalez J."/>
            <person name="Henrissat B."/>
            <person name="Kuo A."/>
            <person name="Liang C."/>
            <person name="Lipzen A."/>
            <person name="Lutzoni F."/>
            <person name="Magnuson J."/>
            <person name="Mondo S."/>
            <person name="Nolan M."/>
            <person name="Ohm R."/>
            <person name="Pangilinan J."/>
            <person name="Park H.-J."/>
            <person name="Ramirez L."/>
            <person name="Alfaro M."/>
            <person name="Sun H."/>
            <person name="Tritt A."/>
            <person name="Yoshinaga Y."/>
            <person name="Zwiers L.-H."/>
            <person name="Turgeon B."/>
            <person name="Goodwin S."/>
            <person name="Spatafora J."/>
            <person name="Crous P."/>
            <person name="Grigoriev I."/>
        </authorList>
    </citation>
    <scope>NUCLEOTIDE SEQUENCE</scope>
    <source>
        <strain evidence="4">HMLAC05119</strain>
    </source>
</reference>
<feature type="compositionally biased region" description="Polar residues" evidence="2">
    <location>
        <begin position="955"/>
        <end position="966"/>
    </location>
</feature>
<feature type="compositionally biased region" description="Acidic residues" evidence="2">
    <location>
        <begin position="530"/>
        <end position="544"/>
    </location>
</feature>
<evidence type="ECO:0000256" key="2">
    <source>
        <dbReference type="SAM" id="MobiDB-lite"/>
    </source>
</evidence>
<feature type="compositionally biased region" description="Low complexity" evidence="2">
    <location>
        <begin position="365"/>
        <end position="389"/>
    </location>
</feature>
<name>A0A6A5QY19_AMPQU</name>
<keyword evidence="1" id="KW-0175">Coiled coil</keyword>
<sequence length="1176" mass="125473">MAHQPYQYGLPFQFPPHQMPTHPAPSAPSDAQGASQQLQHAPPSQNAFHIPGLHHAPPPNVNHTSYSQNAHQPSYPPAAWPQDPNAFFAMMQHAAMAGQPPPPLPGLAIPPQPPLPPTARLPAPPMAFPPPPPHQTMAASERIHEVMDSDKEDGEVSESESATQAPPGKPNARTFPELPRSVPHATQAAPRVDAEYNPNRPADGQTKIKEAARTRPQQPKALSPEDEVQQKRAQAKQFIKLLQSNNIGYRVLAKENLDLDQLRGLYQSMNLPSEPAPILPPKETSSTPTASTPALTASPAVQPVSGGEGQKSKPAPTLKTNVQAVAPPTSAPSPVDRKDYIARLQAAKLAKLTGPAKPSLPSKTPPVVAASAQAAKTPQAATTPTAKPPITDEQRARNTELIKQRLEAMRAKKQMTPAANVAASAPSSIQQPATALQTPVEAAPPAPSGISMTNGQSYTSPFPGIPGLFMNPPPSFENSAAKTTPSIPQKRPAPPESTELSTPRGSATPYTRPLGESPHAHQEVPMIIEVSEDESNGSEMDIDDDHLPPKTRVASPPTGTQRQISGAIPDFTSRQTSVLPGSSAVSTPGPQTPTTQARENELKRKEDQLAAMRLTLKKKLAEKREKDKAAAAAVAAVSSPAPQNTAVSNSPLRTELASASADALGEASELIRDVKRRRREEIQSRLPSFDAELAVNTDRIAQLMKEMENLKAQSQKITQDKEQLTRELENLGVDTEGMSHAEMRAKKDEIEHEMSPEPDMSSTNVNGGSGPMELSIDASSAPTAEVQHEHLESKHADMPNRTKMIPQHAILPGLGNSYQHLSNNAPALTQATTADEVTLPAQSAAAPSGESHTSNLAVADNVNTGDTTVTTITEAQDFATPLDEDDFYSPAPAVESTLQEKNAVIDDTAQVRPDAQGQAGKSPSPSEEGEIEMSVSSEDEEEEYEPEEPAMVTDTPIQHAQDTPIQHAQAPEVATAQTAGSDGLSTEDEEAYEPPDVDERMPDPQANDQVAEIDGPGPELEAEVDDGAMDIASSSEEDPDSPSDSDSESEDGEIASQSGNDETTPASHAMSQAADVAIDSAPELQPGAVLELVPAANEEVEKVKFTPYESPLRMFKSYRYHPNFPQDVAGGFLSTTFSHQIDPERPLCQYETAGGSCNDAECPDQHFRDLSITGAY</sequence>
<feature type="compositionally biased region" description="Polar residues" evidence="2">
    <location>
        <begin position="450"/>
        <end position="460"/>
    </location>
</feature>
<feature type="compositionally biased region" description="Polar residues" evidence="2">
    <location>
        <begin position="498"/>
        <end position="509"/>
    </location>
</feature>
<feature type="compositionally biased region" description="Polar residues" evidence="2">
    <location>
        <begin position="572"/>
        <end position="597"/>
    </location>
</feature>
<proteinExistence type="predicted"/>
<organism evidence="4 5">
    <name type="scientific">Ampelomyces quisqualis</name>
    <name type="common">Powdery mildew agent</name>
    <dbReference type="NCBI Taxonomy" id="50730"/>
    <lineage>
        <taxon>Eukaryota</taxon>
        <taxon>Fungi</taxon>
        <taxon>Dikarya</taxon>
        <taxon>Ascomycota</taxon>
        <taxon>Pezizomycotina</taxon>
        <taxon>Dothideomycetes</taxon>
        <taxon>Pleosporomycetidae</taxon>
        <taxon>Pleosporales</taxon>
        <taxon>Pleosporineae</taxon>
        <taxon>Phaeosphaeriaceae</taxon>
        <taxon>Ampelomyces</taxon>
    </lineage>
</organism>
<dbReference type="PANTHER" id="PTHR21563">
    <property type="entry name" value="ZINC FINGER C3H1 DOMAIN-CONTAINING PROTEIN"/>
    <property type="match status" value="1"/>
</dbReference>
<protein>
    <recommendedName>
        <fullName evidence="3">Putative zinc-finger domain-containing protein</fullName>
    </recommendedName>
</protein>
<dbReference type="PANTHER" id="PTHR21563:SF3">
    <property type="entry name" value="ZINC FINGER C3H1 DOMAIN-CONTAINING PROTEIN"/>
    <property type="match status" value="1"/>
</dbReference>
<feature type="compositionally biased region" description="Acidic residues" evidence="2">
    <location>
        <begin position="927"/>
        <end position="948"/>
    </location>
</feature>
<dbReference type="EMBL" id="ML979133">
    <property type="protein sequence ID" value="KAF1919466.1"/>
    <property type="molecule type" value="Genomic_DNA"/>
</dbReference>
<feature type="region of interest" description="Disordered" evidence="2">
    <location>
        <begin position="147"/>
        <end position="231"/>
    </location>
</feature>
<dbReference type="Pfam" id="PF10650">
    <property type="entry name" value="zf-C3H1"/>
    <property type="match status" value="1"/>
</dbReference>
<dbReference type="OrthoDB" id="1922977at2759"/>
<evidence type="ECO:0000313" key="5">
    <source>
        <dbReference type="Proteomes" id="UP000800096"/>
    </source>
</evidence>
<feature type="compositionally biased region" description="Polar residues" evidence="2">
    <location>
        <begin position="61"/>
        <end position="72"/>
    </location>
</feature>
<feature type="compositionally biased region" description="Low complexity" evidence="2">
    <location>
        <begin position="324"/>
        <end position="334"/>
    </location>
</feature>
<feature type="region of interest" description="Disordered" evidence="2">
    <location>
        <begin position="913"/>
        <end position="1071"/>
    </location>
</feature>
<feature type="coiled-coil region" evidence="1">
    <location>
        <begin position="693"/>
        <end position="734"/>
    </location>
</feature>
<feature type="compositionally biased region" description="Low complexity" evidence="2">
    <location>
        <begin position="417"/>
        <end position="435"/>
    </location>
</feature>
<gene>
    <name evidence="4" type="ORF">BDU57DRAFT_512582</name>
</gene>
<feature type="compositionally biased region" description="Polar residues" evidence="2">
    <location>
        <begin position="975"/>
        <end position="984"/>
    </location>
</feature>
<dbReference type="GO" id="GO:0005634">
    <property type="term" value="C:nucleus"/>
    <property type="evidence" value="ECO:0007669"/>
    <property type="project" value="TreeGrafter"/>
</dbReference>